<dbReference type="EMBL" id="CM035425">
    <property type="protein sequence ID" value="KAH7331449.1"/>
    <property type="molecule type" value="Genomic_DNA"/>
</dbReference>
<organism evidence="8 9">
    <name type="scientific">Ceratopteris richardii</name>
    <name type="common">Triangle waterfern</name>
    <dbReference type="NCBI Taxonomy" id="49495"/>
    <lineage>
        <taxon>Eukaryota</taxon>
        <taxon>Viridiplantae</taxon>
        <taxon>Streptophyta</taxon>
        <taxon>Embryophyta</taxon>
        <taxon>Tracheophyta</taxon>
        <taxon>Polypodiopsida</taxon>
        <taxon>Polypodiidae</taxon>
        <taxon>Polypodiales</taxon>
        <taxon>Pteridineae</taxon>
        <taxon>Pteridaceae</taxon>
        <taxon>Parkerioideae</taxon>
        <taxon>Ceratopteris</taxon>
    </lineage>
</organism>
<proteinExistence type="predicted"/>
<dbReference type="PANTHER" id="PTHR23081:SF36">
    <property type="entry name" value="RNA POLYMERASE II SUBUNIT A C-TERMINAL DOMAIN PHOSPHATASE"/>
    <property type="match status" value="1"/>
</dbReference>
<sequence length="271" mass="30525">MSKPAASEEREEQSDCLCLVLDLDHTLFECISFDPPPPTQSLQSLVAMRISLSQSRSDIFWFQQFGKIYCVKLRPFVRSFLQQASFMFRLYVFTNGSRAYAKRLVHLLDPTGNIFGNRIICREDSTPPDYHKDLCLIPFAASQVVIVDDTPSAWPKDAKNLIVIEKYRFFGDVARSYKNESASGGPLAKLLDFLCRIHEAFFDGGMEVDARISAEKSSDCSTPKKDVVQIMQSLESRLSGSRCRLAASGLNRNEFIVTLQAALLKILECIT</sequence>
<comment type="subcellular location">
    <subcellularLocation>
        <location evidence="1">Nucleus</location>
    </subcellularLocation>
</comment>
<dbReference type="GO" id="GO:0008420">
    <property type="term" value="F:RNA polymerase II CTD heptapeptide repeat phosphatase activity"/>
    <property type="evidence" value="ECO:0007669"/>
    <property type="project" value="InterPro"/>
</dbReference>
<comment type="catalytic activity">
    <reaction evidence="6">
        <text>O-phospho-L-threonyl-[protein] + H2O = L-threonyl-[protein] + phosphate</text>
        <dbReference type="Rhea" id="RHEA:47004"/>
        <dbReference type="Rhea" id="RHEA-COMP:11060"/>
        <dbReference type="Rhea" id="RHEA-COMP:11605"/>
        <dbReference type="ChEBI" id="CHEBI:15377"/>
        <dbReference type="ChEBI" id="CHEBI:30013"/>
        <dbReference type="ChEBI" id="CHEBI:43474"/>
        <dbReference type="ChEBI" id="CHEBI:61977"/>
        <dbReference type="EC" id="3.1.3.16"/>
    </reaction>
</comment>
<keyword evidence="4" id="KW-0539">Nucleus</keyword>
<name>A0A8T2SF17_CERRI</name>
<dbReference type="AlphaFoldDB" id="A0A8T2SF17"/>
<dbReference type="EC" id="3.1.3.16" evidence="2"/>
<reference evidence="8" key="1">
    <citation type="submission" date="2021-08" db="EMBL/GenBank/DDBJ databases">
        <title>WGS assembly of Ceratopteris richardii.</title>
        <authorList>
            <person name="Marchant D.B."/>
            <person name="Chen G."/>
            <person name="Jenkins J."/>
            <person name="Shu S."/>
            <person name="Leebens-Mack J."/>
            <person name="Grimwood J."/>
            <person name="Schmutz J."/>
            <person name="Soltis P."/>
            <person name="Soltis D."/>
            <person name="Chen Z.-H."/>
        </authorList>
    </citation>
    <scope>NUCLEOTIDE SEQUENCE</scope>
    <source>
        <strain evidence="8">Whitten #5841</strain>
        <tissue evidence="8">Leaf</tissue>
    </source>
</reference>
<protein>
    <recommendedName>
        <fullName evidence="2">protein-serine/threonine phosphatase</fullName>
        <ecNumber evidence="2">3.1.3.16</ecNumber>
    </recommendedName>
</protein>
<dbReference type="InterPro" id="IPR023214">
    <property type="entry name" value="HAD_sf"/>
</dbReference>
<evidence type="ECO:0000256" key="1">
    <source>
        <dbReference type="ARBA" id="ARBA00004123"/>
    </source>
</evidence>
<evidence type="ECO:0000256" key="3">
    <source>
        <dbReference type="ARBA" id="ARBA00022801"/>
    </source>
</evidence>
<dbReference type="Pfam" id="PF03031">
    <property type="entry name" value="NIF"/>
    <property type="match status" value="1"/>
</dbReference>
<dbReference type="InterPro" id="IPR004274">
    <property type="entry name" value="FCP1_dom"/>
</dbReference>
<keyword evidence="3" id="KW-0378">Hydrolase</keyword>
<dbReference type="CDD" id="cd07521">
    <property type="entry name" value="HAD_FCP1-like"/>
    <property type="match status" value="1"/>
</dbReference>
<evidence type="ECO:0000256" key="2">
    <source>
        <dbReference type="ARBA" id="ARBA00013081"/>
    </source>
</evidence>
<accession>A0A8T2SF17</accession>
<dbReference type="InterPro" id="IPR036412">
    <property type="entry name" value="HAD-like_sf"/>
</dbReference>
<comment type="catalytic activity">
    <reaction evidence="5">
        <text>O-phospho-L-seryl-[protein] + H2O = L-seryl-[protein] + phosphate</text>
        <dbReference type="Rhea" id="RHEA:20629"/>
        <dbReference type="Rhea" id="RHEA-COMP:9863"/>
        <dbReference type="Rhea" id="RHEA-COMP:11604"/>
        <dbReference type="ChEBI" id="CHEBI:15377"/>
        <dbReference type="ChEBI" id="CHEBI:29999"/>
        <dbReference type="ChEBI" id="CHEBI:43474"/>
        <dbReference type="ChEBI" id="CHEBI:83421"/>
        <dbReference type="EC" id="3.1.3.16"/>
    </reaction>
</comment>
<evidence type="ECO:0000256" key="5">
    <source>
        <dbReference type="ARBA" id="ARBA00047761"/>
    </source>
</evidence>
<evidence type="ECO:0000259" key="7">
    <source>
        <dbReference type="PROSITE" id="PS50969"/>
    </source>
</evidence>
<keyword evidence="9" id="KW-1185">Reference proteome</keyword>
<evidence type="ECO:0000313" key="9">
    <source>
        <dbReference type="Proteomes" id="UP000825935"/>
    </source>
</evidence>
<dbReference type="SUPFAM" id="SSF56784">
    <property type="entry name" value="HAD-like"/>
    <property type="match status" value="1"/>
</dbReference>
<feature type="domain" description="FCP1 homology" evidence="7">
    <location>
        <begin position="12"/>
        <end position="194"/>
    </location>
</feature>
<comment type="caution">
    <text evidence="8">The sequence shown here is derived from an EMBL/GenBank/DDBJ whole genome shotgun (WGS) entry which is preliminary data.</text>
</comment>
<evidence type="ECO:0000256" key="6">
    <source>
        <dbReference type="ARBA" id="ARBA00048336"/>
    </source>
</evidence>
<dbReference type="OMA" id="HYGFFRV"/>
<dbReference type="GO" id="GO:0005634">
    <property type="term" value="C:nucleus"/>
    <property type="evidence" value="ECO:0007669"/>
    <property type="project" value="UniProtKB-SubCell"/>
</dbReference>
<dbReference type="Proteomes" id="UP000825935">
    <property type="component" value="Chromosome 20"/>
</dbReference>
<evidence type="ECO:0000256" key="4">
    <source>
        <dbReference type="ARBA" id="ARBA00023242"/>
    </source>
</evidence>
<dbReference type="SMART" id="SM00577">
    <property type="entry name" value="CPDc"/>
    <property type="match status" value="1"/>
</dbReference>
<dbReference type="PROSITE" id="PS50969">
    <property type="entry name" value="FCP1"/>
    <property type="match status" value="1"/>
</dbReference>
<dbReference type="PANTHER" id="PTHR23081">
    <property type="entry name" value="RNA POLYMERASE II CTD PHOSPHATASE"/>
    <property type="match status" value="1"/>
</dbReference>
<dbReference type="Gene3D" id="3.40.50.1000">
    <property type="entry name" value="HAD superfamily/HAD-like"/>
    <property type="match status" value="1"/>
</dbReference>
<evidence type="ECO:0000313" key="8">
    <source>
        <dbReference type="EMBL" id="KAH7331449.1"/>
    </source>
</evidence>
<gene>
    <name evidence="8" type="ORF">KP509_20G034100</name>
</gene>
<dbReference type="InterPro" id="IPR039189">
    <property type="entry name" value="Fcp1"/>
</dbReference>
<dbReference type="OrthoDB" id="10249888at2759"/>